<name>A0A9W4QXR1_PSEHA</name>
<dbReference type="Pfam" id="PF17782">
    <property type="entry name" value="WHD_DprA"/>
    <property type="match status" value="1"/>
</dbReference>
<organism evidence="4 5">
    <name type="scientific">Pseudoalteromonas haloplanktis</name>
    <name type="common">Alteromonas haloplanktis</name>
    <dbReference type="NCBI Taxonomy" id="228"/>
    <lineage>
        <taxon>Bacteria</taxon>
        <taxon>Pseudomonadati</taxon>
        <taxon>Pseudomonadota</taxon>
        <taxon>Gammaproteobacteria</taxon>
        <taxon>Alteromonadales</taxon>
        <taxon>Pseudoalteromonadaceae</taxon>
        <taxon>Pseudoalteromonas</taxon>
    </lineage>
</organism>
<dbReference type="PANTHER" id="PTHR43022">
    <property type="entry name" value="PROTEIN SMF"/>
    <property type="match status" value="1"/>
</dbReference>
<reference evidence="4" key="1">
    <citation type="submission" date="2022-07" db="EMBL/GenBank/DDBJ databases">
        <authorList>
            <person name="Criscuolo A."/>
        </authorList>
    </citation>
    <scope>NUCLEOTIDE SEQUENCE</scope>
    <source>
        <strain evidence="4">CIP103197</strain>
    </source>
</reference>
<proteinExistence type="inferred from homology"/>
<comment type="similarity">
    <text evidence="1">Belongs to the DprA/Smf family.</text>
</comment>
<dbReference type="InterPro" id="IPR057666">
    <property type="entry name" value="DrpA_SLOG"/>
</dbReference>
<evidence type="ECO:0000259" key="2">
    <source>
        <dbReference type="Pfam" id="PF02481"/>
    </source>
</evidence>
<gene>
    <name evidence="4" type="ORF">PSEHALCIP103_01642</name>
</gene>
<evidence type="ECO:0000313" key="5">
    <source>
        <dbReference type="Proteomes" id="UP001152447"/>
    </source>
</evidence>
<dbReference type="Proteomes" id="UP001152447">
    <property type="component" value="Unassembled WGS sequence"/>
</dbReference>
<dbReference type="InterPro" id="IPR041614">
    <property type="entry name" value="DprA_WH"/>
</dbReference>
<dbReference type="GO" id="GO:0009294">
    <property type="term" value="P:DNA-mediated transformation"/>
    <property type="evidence" value="ECO:0007669"/>
    <property type="project" value="InterPro"/>
</dbReference>
<feature type="domain" description="Smf/DprA SLOG" evidence="2">
    <location>
        <begin position="80"/>
        <end position="288"/>
    </location>
</feature>
<dbReference type="SUPFAM" id="SSF102405">
    <property type="entry name" value="MCP/YpsA-like"/>
    <property type="match status" value="1"/>
</dbReference>
<evidence type="ECO:0008006" key="6">
    <source>
        <dbReference type="Google" id="ProtNLM"/>
    </source>
</evidence>
<dbReference type="EMBL" id="CAMAPB010000020">
    <property type="protein sequence ID" value="CAH9057371.1"/>
    <property type="molecule type" value="Genomic_DNA"/>
</dbReference>
<evidence type="ECO:0000259" key="3">
    <source>
        <dbReference type="Pfam" id="PF17782"/>
    </source>
</evidence>
<dbReference type="PANTHER" id="PTHR43022:SF1">
    <property type="entry name" value="PROTEIN SMF"/>
    <property type="match status" value="1"/>
</dbReference>
<evidence type="ECO:0000313" key="4">
    <source>
        <dbReference type="EMBL" id="CAH9057371.1"/>
    </source>
</evidence>
<dbReference type="NCBIfam" id="TIGR00732">
    <property type="entry name" value="dprA"/>
    <property type="match status" value="1"/>
</dbReference>
<protein>
    <recommendedName>
        <fullName evidence="6">DNA-protecting protein DprA</fullName>
    </recommendedName>
</protein>
<dbReference type="Gene3D" id="1.10.10.10">
    <property type="entry name" value="Winged helix-like DNA-binding domain superfamily/Winged helix DNA-binding domain"/>
    <property type="match status" value="1"/>
</dbReference>
<dbReference type="Pfam" id="PF02481">
    <property type="entry name" value="DNA_processg_A"/>
    <property type="match status" value="1"/>
</dbReference>
<dbReference type="AlphaFoldDB" id="A0A9W4QXR1"/>
<feature type="domain" description="DprA winged helix" evidence="3">
    <location>
        <begin position="310"/>
        <end position="352"/>
    </location>
</feature>
<evidence type="ECO:0000256" key="1">
    <source>
        <dbReference type="ARBA" id="ARBA00006525"/>
    </source>
</evidence>
<accession>A0A9W4QXR1</accession>
<sequence>MEQSCGKLSHWLAFYLCKGLGIKTLLALSKQHSLESLFSLSHSQLVMLGLTASQASNLLNTNWQQVAHYEQLISQQHIIVISIFDTTYPEHLKQIASAPLLLFCKGDISLLSSPQIAIVGSRNATTTGLEIAAEFAHQLTLAGITVTSGMARGIDGAAHKGALAGNGKTIAVLGTGVDVYYPKRHKLLTEQVLTQGLLVSEFLPGTAANAHNFPRRNRIISGLSLGVLIVEAEIKSGSLITVRYALEQNKEVFAVPGSIKNPLAQASHFLIKQGAKLVENVADILDEMNFSYPSGLKYKELTDAVTSDCEVLNSIGFEVTSVDDIMRRVQWPIDKVQARLLDLELDDQIERVLDGYIKLSAGG</sequence>
<comment type="caution">
    <text evidence="4">The sequence shown here is derived from an EMBL/GenBank/DDBJ whole genome shotgun (WGS) entry which is preliminary data.</text>
</comment>
<keyword evidence="5" id="KW-1185">Reference proteome</keyword>
<dbReference type="InterPro" id="IPR036388">
    <property type="entry name" value="WH-like_DNA-bd_sf"/>
</dbReference>
<dbReference type="Gene3D" id="3.40.50.450">
    <property type="match status" value="1"/>
</dbReference>
<dbReference type="InterPro" id="IPR003488">
    <property type="entry name" value="DprA"/>
</dbReference>
<dbReference type="RefSeq" id="WP_262976585.1">
    <property type="nucleotide sequence ID" value="NZ_CAMAPB010000020.1"/>
</dbReference>